<evidence type="ECO:0000313" key="2">
    <source>
        <dbReference type="Proteomes" id="UP001163321"/>
    </source>
</evidence>
<protein>
    <submittedName>
        <fullName evidence="1">Uncharacterized protein</fullName>
    </submittedName>
</protein>
<name>A0ACC0W020_9STRA</name>
<gene>
    <name evidence="1" type="ORF">PsorP6_009503</name>
</gene>
<dbReference type="Proteomes" id="UP001163321">
    <property type="component" value="Chromosome 5"/>
</dbReference>
<reference evidence="1 2" key="1">
    <citation type="journal article" date="2022" name="bioRxiv">
        <title>The genome of the oomycete Peronosclerospora sorghi, a cosmopolitan pathogen of maize and sorghum, is inflated with dispersed pseudogenes.</title>
        <authorList>
            <person name="Fletcher K."/>
            <person name="Martin F."/>
            <person name="Isakeit T."/>
            <person name="Cavanaugh K."/>
            <person name="Magill C."/>
            <person name="Michelmore R."/>
        </authorList>
    </citation>
    <scope>NUCLEOTIDE SEQUENCE [LARGE SCALE GENOMIC DNA]</scope>
    <source>
        <strain evidence="1">P6</strain>
    </source>
</reference>
<comment type="caution">
    <text evidence="1">The sequence shown here is derived from an EMBL/GenBank/DDBJ whole genome shotgun (WGS) entry which is preliminary data.</text>
</comment>
<dbReference type="EMBL" id="CM047584">
    <property type="protein sequence ID" value="KAI9911449.1"/>
    <property type="molecule type" value="Genomic_DNA"/>
</dbReference>
<sequence length="82" mass="9295">MKTIYDPANVEKEIMDASESPLATVLYIGGQKIIMEGKKTDITPEDYSLPNIGTESVHLSGILMRYSNVDCFYCFYYNPKTM</sequence>
<proteinExistence type="predicted"/>
<organism evidence="1 2">
    <name type="scientific">Peronosclerospora sorghi</name>
    <dbReference type="NCBI Taxonomy" id="230839"/>
    <lineage>
        <taxon>Eukaryota</taxon>
        <taxon>Sar</taxon>
        <taxon>Stramenopiles</taxon>
        <taxon>Oomycota</taxon>
        <taxon>Peronosporomycetes</taxon>
        <taxon>Peronosporales</taxon>
        <taxon>Peronosporaceae</taxon>
        <taxon>Peronosclerospora</taxon>
    </lineage>
</organism>
<keyword evidence="2" id="KW-1185">Reference proteome</keyword>
<accession>A0ACC0W020</accession>
<evidence type="ECO:0000313" key="1">
    <source>
        <dbReference type="EMBL" id="KAI9911449.1"/>
    </source>
</evidence>